<comment type="caution">
    <text evidence="4">The sequence shown here is derived from an EMBL/GenBank/DDBJ whole genome shotgun (WGS) entry which is preliminary data.</text>
</comment>
<organism evidence="4 5">
    <name type="scientific">Rosenbergiella gaditana</name>
    <dbReference type="NCBI Taxonomy" id="2726987"/>
    <lineage>
        <taxon>Bacteria</taxon>
        <taxon>Pseudomonadati</taxon>
        <taxon>Pseudomonadota</taxon>
        <taxon>Gammaproteobacteria</taxon>
        <taxon>Enterobacterales</taxon>
        <taxon>Erwiniaceae</taxon>
        <taxon>Rosenbergiella</taxon>
    </lineage>
</organism>
<evidence type="ECO:0000259" key="3">
    <source>
        <dbReference type="Pfam" id="PF08338"/>
    </source>
</evidence>
<dbReference type="InterPro" id="IPR013549">
    <property type="entry name" value="DUF1731"/>
</dbReference>
<dbReference type="RefSeq" id="WP_214236516.1">
    <property type="nucleotide sequence ID" value="NZ_JABBFR010000005.1"/>
</dbReference>
<dbReference type="Pfam" id="PF08338">
    <property type="entry name" value="DUF1731"/>
    <property type="match status" value="1"/>
</dbReference>
<keyword evidence="5" id="KW-1185">Reference proteome</keyword>
<dbReference type="PANTHER" id="PTHR11092:SF0">
    <property type="entry name" value="EPIMERASE FAMILY PROTEIN SDR39U1"/>
    <property type="match status" value="1"/>
</dbReference>
<name>A0ABS5SUX6_9GAMM</name>
<evidence type="ECO:0000313" key="5">
    <source>
        <dbReference type="Proteomes" id="UP000790096"/>
    </source>
</evidence>
<dbReference type="Pfam" id="PF01370">
    <property type="entry name" value="Epimerase"/>
    <property type="match status" value="1"/>
</dbReference>
<dbReference type="InterPro" id="IPR036291">
    <property type="entry name" value="NAD(P)-bd_dom_sf"/>
</dbReference>
<dbReference type="EMBL" id="JABBFR010000005">
    <property type="protein sequence ID" value="MBT0723809.1"/>
    <property type="molecule type" value="Genomic_DNA"/>
</dbReference>
<dbReference type="InterPro" id="IPR001509">
    <property type="entry name" value="Epimerase_deHydtase"/>
</dbReference>
<dbReference type="CDD" id="cd05242">
    <property type="entry name" value="SDR_a8"/>
    <property type="match status" value="1"/>
</dbReference>
<proteinExistence type="inferred from homology"/>
<dbReference type="InterPro" id="IPR010099">
    <property type="entry name" value="SDR39U1"/>
</dbReference>
<feature type="domain" description="NAD-dependent epimerase/dehydratase" evidence="2">
    <location>
        <begin position="3"/>
        <end position="214"/>
    </location>
</feature>
<gene>
    <name evidence="4" type="ORF">HH682_05005</name>
</gene>
<dbReference type="Gene3D" id="3.40.50.720">
    <property type="entry name" value="NAD(P)-binding Rossmann-like Domain"/>
    <property type="match status" value="1"/>
</dbReference>
<evidence type="ECO:0000313" key="4">
    <source>
        <dbReference type="EMBL" id="MBT0723809.1"/>
    </source>
</evidence>
<protein>
    <submittedName>
        <fullName evidence="4">TIGR01777 family protein</fullName>
    </submittedName>
</protein>
<evidence type="ECO:0000256" key="1">
    <source>
        <dbReference type="ARBA" id="ARBA00009353"/>
    </source>
</evidence>
<dbReference type="PANTHER" id="PTHR11092">
    <property type="entry name" value="SUGAR NUCLEOTIDE EPIMERASE RELATED"/>
    <property type="match status" value="1"/>
</dbReference>
<dbReference type="NCBIfam" id="TIGR01777">
    <property type="entry name" value="yfcH"/>
    <property type="match status" value="1"/>
</dbReference>
<accession>A0ABS5SUX6</accession>
<dbReference type="SUPFAM" id="SSF51735">
    <property type="entry name" value="NAD(P)-binding Rossmann-fold domains"/>
    <property type="match status" value="1"/>
</dbReference>
<evidence type="ECO:0000259" key="2">
    <source>
        <dbReference type="Pfam" id="PF01370"/>
    </source>
</evidence>
<sequence length="299" mass="33163">MKILITGASGLIGQRLTETLLSQFHQITALTRTPERAAKLLGPQVQLWNTLADKTSLDGFDAVINLAGEPIADKRWTKDQKQKLCDSRWQLTAQLAALIKASANPPSVFISGSAVGYYGDQGQALVTEDRLAKKEFTWQLCSRWEALALEAKSEKTRVCLLRTGVVLSRQGGALSKMVMPFRACLGGPFGDGQQYMPWIHIDDMLNAIQFLLHQNTLNGPFNMVAPNPARNEQFSTLLAKVLHRPSFMRVPATMVQWLMGESAILVLGGQQAIPQRLIDAGYKFRYNELKPALEDVLKN</sequence>
<comment type="similarity">
    <text evidence="1">Belongs to the NAD(P)-dependent epimerase/dehydratase family. SDR39U1 subfamily.</text>
</comment>
<reference evidence="4 5" key="1">
    <citation type="submission" date="2020-04" db="EMBL/GenBank/DDBJ databases">
        <title>Genome sequencing of Rosenbergiella species.</title>
        <authorList>
            <person name="Alvarez-Perez S."/>
            <person name="Lievens B."/>
        </authorList>
    </citation>
    <scope>NUCLEOTIDE SEQUENCE [LARGE SCALE GENOMIC DNA]</scope>
    <source>
        <strain evidence="4 5">S61</strain>
    </source>
</reference>
<dbReference type="Proteomes" id="UP000790096">
    <property type="component" value="Unassembled WGS sequence"/>
</dbReference>
<feature type="domain" description="DUF1731" evidence="3">
    <location>
        <begin position="250"/>
        <end position="296"/>
    </location>
</feature>